<organism evidence="2">
    <name type="scientific">Cacopsylla melanoneura</name>
    <dbReference type="NCBI Taxonomy" id="428564"/>
    <lineage>
        <taxon>Eukaryota</taxon>
        <taxon>Metazoa</taxon>
        <taxon>Ecdysozoa</taxon>
        <taxon>Arthropoda</taxon>
        <taxon>Hexapoda</taxon>
        <taxon>Insecta</taxon>
        <taxon>Pterygota</taxon>
        <taxon>Neoptera</taxon>
        <taxon>Paraneoptera</taxon>
        <taxon>Hemiptera</taxon>
        <taxon>Sternorrhyncha</taxon>
        <taxon>Psylloidea</taxon>
        <taxon>Psyllidae</taxon>
        <taxon>Psyllinae</taxon>
        <taxon>Cacopsylla</taxon>
    </lineage>
</organism>
<dbReference type="EMBL" id="HBUF01285013">
    <property type="protein sequence ID" value="CAG6688108.1"/>
    <property type="molecule type" value="Transcribed_RNA"/>
</dbReference>
<reference evidence="2" key="1">
    <citation type="submission" date="2021-05" db="EMBL/GenBank/DDBJ databases">
        <authorList>
            <person name="Alioto T."/>
            <person name="Alioto T."/>
            <person name="Gomez Garrido J."/>
        </authorList>
    </citation>
    <scope>NUCLEOTIDE SEQUENCE</scope>
</reference>
<sequence>MLSVVFHKSITITGGTRLHSCLCMCQWVCVCVLVMLSRCALIVVRLSRLLSSFSRHVFVMKIVCVIDVVRECHSLIPCLASVGVIILIIMFVLMSMHVLRLQVAPLCTGILGIICRVCLLSNFTKHSFDNSVT</sequence>
<name>A0A8D8X8Q9_9HEMI</name>
<feature type="transmembrane region" description="Helical" evidence="1">
    <location>
        <begin position="76"/>
        <end position="97"/>
    </location>
</feature>
<keyword evidence="1" id="KW-1133">Transmembrane helix</keyword>
<keyword evidence="1" id="KW-0472">Membrane</keyword>
<accession>A0A8D8X8Q9</accession>
<feature type="transmembrane region" description="Helical" evidence="1">
    <location>
        <begin position="21"/>
        <end position="43"/>
    </location>
</feature>
<feature type="transmembrane region" description="Helical" evidence="1">
    <location>
        <begin position="103"/>
        <end position="123"/>
    </location>
</feature>
<dbReference type="AlphaFoldDB" id="A0A8D8X8Q9"/>
<evidence type="ECO:0000256" key="1">
    <source>
        <dbReference type="SAM" id="Phobius"/>
    </source>
</evidence>
<proteinExistence type="predicted"/>
<evidence type="ECO:0000313" key="2">
    <source>
        <dbReference type="EMBL" id="CAG6688108.1"/>
    </source>
</evidence>
<protein>
    <submittedName>
        <fullName evidence="2">Uncharacterized protein</fullName>
    </submittedName>
</protein>
<keyword evidence="1" id="KW-0812">Transmembrane</keyword>